<dbReference type="PANTHER" id="PTHR42973:SF32">
    <property type="entry name" value="FAD-LINKED OXIDOREDUCTASE AFOF"/>
    <property type="match status" value="1"/>
</dbReference>
<dbReference type="EMBL" id="KN832902">
    <property type="protein sequence ID" value="KIM92951.1"/>
    <property type="molecule type" value="Genomic_DNA"/>
</dbReference>
<proteinExistence type="inferred from homology"/>
<dbReference type="InterPro" id="IPR036318">
    <property type="entry name" value="FAD-bd_PCMH-like_sf"/>
</dbReference>
<reference evidence="7 8" key="1">
    <citation type="submission" date="2014-04" db="EMBL/GenBank/DDBJ databases">
        <authorList>
            <consortium name="DOE Joint Genome Institute"/>
            <person name="Kuo A."/>
            <person name="Martino E."/>
            <person name="Perotto S."/>
            <person name="Kohler A."/>
            <person name="Nagy L.G."/>
            <person name="Floudas D."/>
            <person name="Copeland A."/>
            <person name="Barry K.W."/>
            <person name="Cichocki N."/>
            <person name="Veneault-Fourrey C."/>
            <person name="LaButti K."/>
            <person name="Lindquist E.A."/>
            <person name="Lipzen A."/>
            <person name="Lundell T."/>
            <person name="Morin E."/>
            <person name="Murat C."/>
            <person name="Sun H."/>
            <person name="Tunlid A."/>
            <person name="Henrissat B."/>
            <person name="Grigoriev I.V."/>
            <person name="Hibbett D.S."/>
            <person name="Martin F."/>
            <person name="Nordberg H.P."/>
            <person name="Cantor M.N."/>
            <person name="Hua S.X."/>
        </authorList>
    </citation>
    <scope>NUCLEOTIDE SEQUENCE [LARGE SCALE GENOMIC DNA]</scope>
    <source>
        <strain evidence="7 8">Zn</strain>
    </source>
</reference>
<name>A0A0C3GR32_OIDMZ</name>
<keyword evidence="3" id="KW-0732">Signal</keyword>
<dbReference type="HOGENOM" id="CLU_018354_0_0_1"/>
<dbReference type="PANTHER" id="PTHR42973">
    <property type="entry name" value="BINDING OXIDOREDUCTASE, PUTATIVE (AFU_ORTHOLOGUE AFUA_1G17690)-RELATED"/>
    <property type="match status" value="1"/>
</dbReference>
<dbReference type="InParanoid" id="A0A0C3GR32"/>
<dbReference type="PROSITE" id="PS51387">
    <property type="entry name" value="FAD_PCMH"/>
    <property type="match status" value="1"/>
</dbReference>
<keyword evidence="4" id="KW-0274">FAD</keyword>
<keyword evidence="2" id="KW-0285">Flavoprotein</keyword>
<dbReference type="Proteomes" id="UP000054321">
    <property type="component" value="Unassembled WGS sequence"/>
</dbReference>
<dbReference type="STRING" id="913774.A0A0C3GR32"/>
<reference evidence="8" key="2">
    <citation type="submission" date="2015-01" db="EMBL/GenBank/DDBJ databases">
        <title>Evolutionary Origins and Diversification of the Mycorrhizal Mutualists.</title>
        <authorList>
            <consortium name="DOE Joint Genome Institute"/>
            <consortium name="Mycorrhizal Genomics Consortium"/>
            <person name="Kohler A."/>
            <person name="Kuo A."/>
            <person name="Nagy L.G."/>
            <person name="Floudas D."/>
            <person name="Copeland A."/>
            <person name="Barry K.W."/>
            <person name="Cichocki N."/>
            <person name="Veneault-Fourrey C."/>
            <person name="LaButti K."/>
            <person name="Lindquist E.A."/>
            <person name="Lipzen A."/>
            <person name="Lundell T."/>
            <person name="Morin E."/>
            <person name="Murat C."/>
            <person name="Riley R."/>
            <person name="Ohm R."/>
            <person name="Sun H."/>
            <person name="Tunlid A."/>
            <person name="Henrissat B."/>
            <person name="Grigoriev I.V."/>
            <person name="Hibbett D.S."/>
            <person name="Martin F."/>
        </authorList>
    </citation>
    <scope>NUCLEOTIDE SEQUENCE [LARGE SCALE GENOMIC DNA]</scope>
    <source>
        <strain evidence="8">Zn</strain>
    </source>
</reference>
<evidence type="ECO:0000259" key="6">
    <source>
        <dbReference type="PROSITE" id="PS51387"/>
    </source>
</evidence>
<accession>A0A0C3GR32</accession>
<protein>
    <recommendedName>
        <fullName evidence="6">FAD-binding PCMH-type domain-containing protein</fullName>
    </recommendedName>
</protein>
<gene>
    <name evidence="7" type="ORF">OIDMADRAFT_96286</name>
</gene>
<evidence type="ECO:0000313" key="8">
    <source>
        <dbReference type="Proteomes" id="UP000054321"/>
    </source>
</evidence>
<dbReference type="Pfam" id="PF01565">
    <property type="entry name" value="FAD_binding_4"/>
    <property type="match status" value="1"/>
</dbReference>
<sequence length="471" mass="50682">VHIAAAFSPLQIVQDLQLRLSSESEVVLTSSAAYSQDFIPRFSSSGSPTYVVGVKPALVGDVQKVIQYASQYNVSFLATSGGHGYSWSLSSVQGAIDLDLSNFDNLEIDESANTITVGPAWHLSNITSTLQAIGKELPVGQCPTAGLAGITLGGGVGPYGGMYGAISDSLLSVEIITGTGNIFNVSATQHPDLFWGIKGAGFNYGVVTSLTYRIYPATNNGEALIVNALFTGPKNASVWRLAGGLVGRQPKEFTINLAVQYNATLGGMIIAAGFIYVGPQAAGMKYMQPFLDLSPIEVEINYPVPYDNFTAVLLYGELKGGTQKGVPFVPYAVNLYQVDVENLIELFNYMNQTIPINSEIKTATLSWAQFSSYGFHLYPDSSSAFPYRDVAVFLQFDGFALDASDIPSLNQFGQEVRRLAQKGSGSTDLETYVNFGHGDEGPAAWYSARKLPALRALKAVYDPGNLFRYYN</sequence>
<dbReference type="InterPro" id="IPR016164">
    <property type="entry name" value="FAD-linked_Oxase-like_C"/>
</dbReference>
<dbReference type="InterPro" id="IPR006094">
    <property type="entry name" value="Oxid_FAD_bind_N"/>
</dbReference>
<dbReference type="InterPro" id="IPR050416">
    <property type="entry name" value="FAD-linked_Oxidoreductase"/>
</dbReference>
<dbReference type="InterPro" id="IPR012951">
    <property type="entry name" value="BBE"/>
</dbReference>
<evidence type="ECO:0000256" key="3">
    <source>
        <dbReference type="ARBA" id="ARBA00022729"/>
    </source>
</evidence>
<dbReference type="SUPFAM" id="SSF56176">
    <property type="entry name" value="FAD-binding/transporter-associated domain-like"/>
    <property type="match status" value="1"/>
</dbReference>
<evidence type="ECO:0000256" key="5">
    <source>
        <dbReference type="ARBA" id="ARBA00023002"/>
    </source>
</evidence>
<dbReference type="AlphaFoldDB" id="A0A0C3GR32"/>
<keyword evidence="8" id="KW-1185">Reference proteome</keyword>
<dbReference type="Pfam" id="PF08031">
    <property type="entry name" value="BBE"/>
    <property type="match status" value="1"/>
</dbReference>
<dbReference type="Gene3D" id="3.30.465.10">
    <property type="match status" value="1"/>
</dbReference>
<comment type="similarity">
    <text evidence="1">Belongs to the oxygen-dependent FAD-linked oxidoreductase family.</text>
</comment>
<feature type="domain" description="FAD-binding PCMH-type" evidence="6">
    <location>
        <begin position="44"/>
        <end position="217"/>
    </location>
</feature>
<keyword evidence="5" id="KW-0560">Oxidoreductase</keyword>
<dbReference type="GO" id="GO:0071949">
    <property type="term" value="F:FAD binding"/>
    <property type="evidence" value="ECO:0007669"/>
    <property type="project" value="InterPro"/>
</dbReference>
<feature type="non-terminal residue" evidence="7">
    <location>
        <position position="471"/>
    </location>
</feature>
<dbReference type="OrthoDB" id="415825at2759"/>
<evidence type="ECO:0000256" key="1">
    <source>
        <dbReference type="ARBA" id="ARBA00005466"/>
    </source>
</evidence>
<feature type="non-terminal residue" evidence="7">
    <location>
        <position position="1"/>
    </location>
</feature>
<organism evidence="7 8">
    <name type="scientific">Oidiodendron maius (strain Zn)</name>
    <dbReference type="NCBI Taxonomy" id="913774"/>
    <lineage>
        <taxon>Eukaryota</taxon>
        <taxon>Fungi</taxon>
        <taxon>Dikarya</taxon>
        <taxon>Ascomycota</taxon>
        <taxon>Pezizomycotina</taxon>
        <taxon>Leotiomycetes</taxon>
        <taxon>Leotiomycetes incertae sedis</taxon>
        <taxon>Myxotrichaceae</taxon>
        <taxon>Oidiodendron</taxon>
    </lineage>
</organism>
<evidence type="ECO:0000256" key="2">
    <source>
        <dbReference type="ARBA" id="ARBA00022630"/>
    </source>
</evidence>
<dbReference type="GO" id="GO:0016491">
    <property type="term" value="F:oxidoreductase activity"/>
    <property type="evidence" value="ECO:0007669"/>
    <property type="project" value="UniProtKB-KW"/>
</dbReference>
<evidence type="ECO:0000256" key="4">
    <source>
        <dbReference type="ARBA" id="ARBA00022827"/>
    </source>
</evidence>
<dbReference type="InterPro" id="IPR016166">
    <property type="entry name" value="FAD-bd_PCMH"/>
</dbReference>
<dbReference type="InterPro" id="IPR016169">
    <property type="entry name" value="FAD-bd_PCMH_sub2"/>
</dbReference>
<dbReference type="Gene3D" id="3.40.462.20">
    <property type="match status" value="1"/>
</dbReference>
<evidence type="ECO:0000313" key="7">
    <source>
        <dbReference type="EMBL" id="KIM92951.1"/>
    </source>
</evidence>
<dbReference type="SUPFAM" id="SSF55103">
    <property type="entry name" value="FAD-linked oxidases, C-terminal domain"/>
    <property type="match status" value="1"/>
</dbReference>